<feature type="domain" description="Prepilin type IV endopeptidase peptidase" evidence="4">
    <location>
        <begin position="6"/>
        <end position="112"/>
    </location>
</feature>
<evidence type="ECO:0000259" key="4">
    <source>
        <dbReference type="Pfam" id="PF01478"/>
    </source>
</evidence>
<accession>W1NB11</accession>
<evidence type="ECO:0000256" key="2">
    <source>
        <dbReference type="RuleBase" id="RU003793"/>
    </source>
</evidence>
<sequence length="156" mass="16514">MLVGAALTLLALAAIDLRTQLLPDILTLPLLWAGLIYQLLIAPDMLESAVIGAIVGYGAMWCISMLYLLVTRHEGMGHGDFKLTAALGAWLGWEMLPLVMLIAAGTGAVCGLLSHALSPDLRGKPLPFGPWLALAGWCGLIAGDTLMSSYLSLFQP</sequence>
<dbReference type="GO" id="GO:0004190">
    <property type="term" value="F:aspartic-type endopeptidase activity"/>
    <property type="evidence" value="ECO:0007669"/>
    <property type="project" value="InterPro"/>
</dbReference>
<comment type="caution">
    <text evidence="5">The sequence shown here is derived from an EMBL/GenBank/DDBJ whole genome shotgun (WGS) entry which is preliminary data.</text>
</comment>
<keyword evidence="3" id="KW-0472">Membrane</keyword>
<dbReference type="Gene3D" id="1.20.120.1220">
    <property type="match status" value="1"/>
</dbReference>
<dbReference type="PRINTS" id="PR00864">
    <property type="entry name" value="PREPILNPTASE"/>
</dbReference>
<dbReference type="eggNOG" id="COG1989">
    <property type="taxonomic scope" value="Bacteria"/>
</dbReference>
<dbReference type="Proteomes" id="UP000019113">
    <property type="component" value="Unassembled WGS sequence"/>
</dbReference>
<dbReference type="InterPro" id="IPR050882">
    <property type="entry name" value="Prepilin_peptidase/N-MTase"/>
</dbReference>
<dbReference type="Pfam" id="PF01478">
    <property type="entry name" value="Peptidase_A24"/>
    <property type="match status" value="1"/>
</dbReference>
<dbReference type="InterPro" id="IPR000045">
    <property type="entry name" value="Prepilin_IV_endopep_pep"/>
</dbReference>
<dbReference type="MEROPS" id="A24.001"/>
<dbReference type="InterPro" id="IPR014032">
    <property type="entry name" value="Peptidase_A24A_bac"/>
</dbReference>
<evidence type="ECO:0000256" key="1">
    <source>
        <dbReference type="ARBA" id="ARBA00005801"/>
    </source>
</evidence>
<proteinExistence type="inferred from homology"/>
<evidence type="ECO:0000313" key="6">
    <source>
        <dbReference type="Proteomes" id="UP000019113"/>
    </source>
</evidence>
<protein>
    <recommendedName>
        <fullName evidence="4">Prepilin type IV endopeptidase peptidase domain-containing protein</fullName>
    </recommendedName>
</protein>
<gene>
    <name evidence="5" type="ORF">BJB45_15500</name>
</gene>
<dbReference type="STRING" id="1178482.AR456_11160"/>
<keyword evidence="3" id="KW-0812">Transmembrane</keyword>
<dbReference type="AlphaFoldDB" id="W1NB11"/>
<feature type="transmembrane region" description="Helical" evidence="3">
    <location>
        <begin position="90"/>
        <end position="116"/>
    </location>
</feature>
<dbReference type="PANTHER" id="PTHR30487">
    <property type="entry name" value="TYPE 4 PREPILIN-LIKE PROTEINS LEADER PEPTIDE-PROCESSING ENZYME"/>
    <property type="match status" value="1"/>
</dbReference>
<dbReference type="GO" id="GO:0006465">
    <property type="term" value="P:signal peptide processing"/>
    <property type="evidence" value="ECO:0007669"/>
    <property type="project" value="TreeGrafter"/>
</dbReference>
<comment type="similarity">
    <text evidence="1 2">Belongs to the peptidase A24 family.</text>
</comment>
<dbReference type="PATRIC" id="fig|1178482.3.peg.356"/>
<keyword evidence="3" id="KW-1133">Transmembrane helix</keyword>
<dbReference type="EMBL" id="AVBC01000014">
    <property type="protein sequence ID" value="ERL52683.1"/>
    <property type="molecule type" value="Genomic_DNA"/>
</dbReference>
<organism evidence="5 6">
    <name type="scientific">Halomonas huangheensis</name>
    <dbReference type="NCBI Taxonomy" id="1178482"/>
    <lineage>
        <taxon>Bacteria</taxon>
        <taxon>Pseudomonadati</taxon>
        <taxon>Pseudomonadota</taxon>
        <taxon>Gammaproteobacteria</taxon>
        <taxon>Oceanospirillales</taxon>
        <taxon>Halomonadaceae</taxon>
        <taxon>Halomonas</taxon>
    </lineage>
</organism>
<feature type="transmembrane region" description="Helical" evidence="3">
    <location>
        <begin position="23"/>
        <end position="42"/>
    </location>
</feature>
<evidence type="ECO:0000313" key="5">
    <source>
        <dbReference type="EMBL" id="ERL52683.1"/>
    </source>
</evidence>
<dbReference type="GO" id="GO:0005886">
    <property type="term" value="C:plasma membrane"/>
    <property type="evidence" value="ECO:0007669"/>
    <property type="project" value="TreeGrafter"/>
</dbReference>
<feature type="transmembrane region" description="Helical" evidence="3">
    <location>
        <begin position="128"/>
        <end position="151"/>
    </location>
</feature>
<feature type="transmembrane region" description="Helical" evidence="3">
    <location>
        <begin position="49"/>
        <end position="70"/>
    </location>
</feature>
<evidence type="ECO:0000256" key="3">
    <source>
        <dbReference type="SAM" id="Phobius"/>
    </source>
</evidence>
<reference evidence="5 6" key="1">
    <citation type="submission" date="2013-08" db="EMBL/GenBank/DDBJ databases">
        <title>draft genome of Halomonas huanghegensis, strain BJGMM-B45T.</title>
        <authorList>
            <person name="Miao C."/>
            <person name="Wan Y."/>
            <person name="Jin W."/>
        </authorList>
    </citation>
    <scope>NUCLEOTIDE SEQUENCE [LARGE SCALE GENOMIC DNA]</scope>
    <source>
        <strain evidence="5 6">BJGMM-B45</strain>
    </source>
</reference>
<name>W1NB11_9GAMM</name>
<keyword evidence="6" id="KW-1185">Reference proteome</keyword>
<dbReference type="PANTHER" id="PTHR30487:SF0">
    <property type="entry name" value="PREPILIN LEADER PEPTIDASE_N-METHYLTRANSFERASE-RELATED"/>
    <property type="match status" value="1"/>
</dbReference>